<evidence type="ECO:0000313" key="3">
    <source>
        <dbReference type="EMBL" id="PNX95777.1"/>
    </source>
</evidence>
<organism evidence="3 4">
    <name type="scientific">Trifolium pratense</name>
    <name type="common">Red clover</name>
    <dbReference type="NCBI Taxonomy" id="57577"/>
    <lineage>
        <taxon>Eukaryota</taxon>
        <taxon>Viridiplantae</taxon>
        <taxon>Streptophyta</taxon>
        <taxon>Embryophyta</taxon>
        <taxon>Tracheophyta</taxon>
        <taxon>Spermatophyta</taxon>
        <taxon>Magnoliopsida</taxon>
        <taxon>eudicotyledons</taxon>
        <taxon>Gunneridae</taxon>
        <taxon>Pentapetalae</taxon>
        <taxon>rosids</taxon>
        <taxon>fabids</taxon>
        <taxon>Fabales</taxon>
        <taxon>Fabaceae</taxon>
        <taxon>Papilionoideae</taxon>
        <taxon>50 kb inversion clade</taxon>
        <taxon>NPAAA clade</taxon>
        <taxon>Hologalegina</taxon>
        <taxon>IRL clade</taxon>
        <taxon>Trifolieae</taxon>
        <taxon>Trifolium</taxon>
    </lineage>
</organism>
<keyword evidence="2" id="KW-0472">Membrane</keyword>
<accession>A0A2K3MYA5</accession>
<dbReference type="ExpressionAtlas" id="A0A2K3MYA5">
    <property type="expression patterns" value="baseline"/>
</dbReference>
<evidence type="ECO:0000313" key="4">
    <source>
        <dbReference type="Proteomes" id="UP000236291"/>
    </source>
</evidence>
<feature type="transmembrane region" description="Helical" evidence="2">
    <location>
        <begin position="116"/>
        <end position="134"/>
    </location>
</feature>
<dbReference type="AlphaFoldDB" id="A0A2K3MYA5"/>
<feature type="non-terminal residue" evidence="3">
    <location>
        <position position="1"/>
    </location>
</feature>
<protein>
    <submittedName>
        <fullName evidence="3">Vesicle-associated protein 2-2-like</fullName>
    </submittedName>
</protein>
<keyword evidence="2" id="KW-1133">Transmembrane helix</keyword>
<evidence type="ECO:0000256" key="2">
    <source>
        <dbReference type="SAM" id="Phobius"/>
    </source>
</evidence>
<dbReference type="EMBL" id="ASHM01013808">
    <property type="protein sequence ID" value="PNX95777.1"/>
    <property type="molecule type" value="Genomic_DNA"/>
</dbReference>
<evidence type="ECO:0000256" key="1">
    <source>
        <dbReference type="SAM" id="Coils"/>
    </source>
</evidence>
<reference evidence="3 4" key="2">
    <citation type="journal article" date="2017" name="Front. Plant Sci.">
        <title>Gene Classification and Mining of Molecular Markers Useful in Red Clover (Trifolium pratense) Breeding.</title>
        <authorList>
            <person name="Istvanek J."/>
            <person name="Dluhosova J."/>
            <person name="Dluhos P."/>
            <person name="Patkova L."/>
            <person name="Nedelnik J."/>
            <person name="Repkova J."/>
        </authorList>
    </citation>
    <scope>NUCLEOTIDE SEQUENCE [LARGE SCALE GENOMIC DNA]</scope>
    <source>
        <strain evidence="4">cv. Tatra</strain>
        <tissue evidence="3">Young leaves</tissue>
    </source>
</reference>
<gene>
    <name evidence="3" type="ORF">L195_g018971</name>
</gene>
<feature type="coiled-coil region" evidence="1">
    <location>
        <begin position="82"/>
        <end position="116"/>
    </location>
</feature>
<sequence length="163" mass="18422">VSAEVKGLEPALDTIEDKTDVDFVLSHAENVGDMNPAKDDVQLNLAKGCEELESRLCMMDSKLREVRAPEFRLSIMNAEVTMMKLNEEKRANIKEKDLLKNELEVLKRKRNAKVQAGFPLLFVCMVAMALFNVVSTKQEIDTKRHLNHHSIGSMHSTVVELDD</sequence>
<keyword evidence="1" id="KW-0175">Coiled coil</keyword>
<dbReference type="Proteomes" id="UP000236291">
    <property type="component" value="Unassembled WGS sequence"/>
</dbReference>
<dbReference type="STRING" id="57577.A0A2K3MYA5"/>
<reference evidence="3 4" key="1">
    <citation type="journal article" date="2014" name="Am. J. Bot.">
        <title>Genome assembly and annotation for red clover (Trifolium pratense; Fabaceae).</title>
        <authorList>
            <person name="Istvanek J."/>
            <person name="Jaros M."/>
            <person name="Krenek A."/>
            <person name="Repkova J."/>
        </authorList>
    </citation>
    <scope>NUCLEOTIDE SEQUENCE [LARGE SCALE GENOMIC DNA]</scope>
    <source>
        <strain evidence="4">cv. Tatra</strain>
        <tissue evidence="3">Young leaves</tissue>
    </source>
</reference>
<keyword evidence="2" id="KW-0812">Transmembrane</keyword>
<name>A0A2K3MYA5_TRIPR</name>
<comment type="caution">
    <text evidence="3">The sequence shown here is derived from an EMBL/GenBank/DDBJ whole genome shotgun (WGS) entry which is preliminary data.</text>
</comment>
<proteinExistence type="predicted"/>